<dbReference type="PIRSF" id="PIRSF002129">
    <property type="entry name" value="Ribosom_S6_euk"/>
    <property type="match status" value="1"/>
</dbReference>
<evidence type="ECO:0000313" key="7">
    <source>
        <dbReference type="Proteomes" id="UP000326924"/>
    </source>
</evidence>
<evidence type="ECO:0000313" key="6">
    <source>
        <dbReference type="EMBL" id="KAA8911560.1"/>
    </source>
</evidence>
<dbReference type="SMART" id="SM01405">
    <property type="entry name" value="Ribosomal_S6e"/>
    <property type="match status" value="1"/>
</dbReference>
<feature type="region of interest" description="Disordered" evidence="5">
    <location>
        <begin position="227"/>
        <end position="246"/>
    </location>
</feature>
<dbReference type="GO" id="GO:0005840">
    <property type="term" value="C:ribosome"/>
    <property type="evidence" value="ECO:0007669"/>
    <property type="project" value="UniProtKB-KW"/>
</dbReference>
<dbReference type="Proteomes" id="UP000326924">
    <property type="component" value="Unassembled WGS sequence"/>
</dbReference>
<evidence type="ECO:0000256" key="2">
    <source>
        <dbReference type="ARBA" id="ARBA00022980"/>
    </source>
</evidence>
<dbReference type="InterPro" id="IPR014401">
    <property type="entry name" value="Ribosomal_eS6-like"/>
</dbReference>
<dbReference type="PROSITE" id="PS00578">
    <property type="entry name" value="RIBOSOMAL_S6E"/>
    <property type="match status" value="1"/>
</dbReference>
<dbReference type="AlphaFoldDB" id="A0A5J5F5B5"/>
<organism evidence="6 7">
    <name type="scientific">Sphaerosporella brunnea</name>
    <dbReference type="NCBI Taxonomy" id="1250544"/>
    <lineage>
        <taxon>Eukaryota</taxon>
        <taxon>Fungi</taxon>
        <taxon>Dikarya</taxon>
        <taxon>Ascomycota</taxon>
        <taxon>Pezizomycotina</taxon>
        <taxon>Pezizomycetes</taxon>
        <taxon>Pezizales</taxon>
        <taxon>Pyronemataceae</taxon>
        <taxon>Sphaerosporella</taxon>
    </lineage>
</organism>
<feature type="compositionally biased region" description="Basic residues" evidence="5">
    <location>
        <begin position="234"/>
        <end position="246"/>
    </location>
</feature>
<sequence>MKLNIFFSDFHSYPANGSQKLVEIDDERRTRVFLDKRMGQEVPGDSVGDEFKGYVFKITGGNDKQGFPMKQGVLLPTRVKLLLSKGHSCYRPRRTGERKRKSVRGCIVGSDLAVLSLVIIKQGENDIPGLTDVTHPKRLGPKRATKIRRFFGLTKDDDVRKFVIRREVVPKAEGKKPYTKAPKIQRLVTPQRLQHKRHRIALKRRRAEAAKDAANDYAQLLAKRVAEEKAKRTEVKKRRASSMRKE</sequence>
<comment type="caution">
    <text evidence="6">The sequence shown here is derived from an EMBL/GenBank/DDBJ whole genome shotgun (WGS) entry which is preliminary data.</text>
</comment>
<dbReference type="Pfam" id="PF01092">
    <property type="entry name" value="Ribosomal_S6e"/>
    <property type="match status" value="1"/>
</dbReference>
<dbReference type="InParanoid" id="A0A5J5F5B5"/>
<dbReference type="GO" id="GO:1990904">
    <property type="term" value="C:ribonucleoprotein complex"/>
    <property type="evidence" value="ECO:0007669"/>
    <property type="project" value="UniProtKB-KW"/>
</dbReference>
<dbReference type="Gene3D" id="1.20.5.2650">
    <property type="match status" value="1"/>
</dbReference>
<dbReference type="GO" id="GO:0006412">
    <property type="term" value="P:translation"/>
    <property type="evidence" value="ECO:0007669"/>
    <property type="project" value="InterPro"/>
</dbReference>
<gene>
    <name evidence="6" type="ORF">FN846DRAFT_935568</name>
</gene>
<evidence type="ECO:0000256" key="4">
    <source>
        <dbReference type="PIRNR" id="PIRNR002129"/>
    </source>
</evidence>
<keyword evidence="2 4" id="KW-0689">Ribosomal protein</keyword>
<evidence type="ECO:0000256" key="3">
    <source>
        <dbReference type="ARBA" id="ARBA00023274"/>
    </source>
</evidence>
<dbReference type="GO" id="GO:0003735">
    <property type="term" value="F:structural constituent of ribosome"/>
    <property type="evidence" value="ECO:0007669"/>
    <property type="project" value="InterPro"/>
</dbReference>
<reference evidence="6 7" key="1">
    <citation type="submission" date="2019-09" db="EMBL/GenBank/DDBJ databases">
        <title>Draft genome of the ectomycorrhizal ascomycete Sphaerosporella brunnea.</title>
        <authorList>
            <consortium name="DOE Joint Genome Institute"/>
            <person name="Benucci G.M."/>
            <person name="Marozzi G."/>
            <person name="Antonielli L."/>
            <person name="Sanchez S."/>
            <person name="Marco P."/>
            <person name="Wang X."/>
            <person name="Falini L.B."/>
            <person name="Barry K."/>
            <person name="Haridas S."/>
            <person name="Lipzen A."/>
            <person name="Labutti K."/>
            <person name="Grigoriev I.V."/>
            <person name="Murat C."/>
            <person name="Martin F."/>
            <person name="Albertini E."/>
            <person name="Donnini D."/>
            <person name="Bonito G."/>
        </authorList>
    </citation>
    <scope>NUCLEOTIDE SEQUENCE [LARGE SCALE GENOMIC DNA]</scope>
    <source>
        <strain evidence="6 7">Sb_GMNB300</strain>
    </source>
</reference>
<accession>A0A5J5F5B5</accession>
<keyword evidence="3 4" id="KW-0687">Ribonucleoprotein</keyword>
<proteinExistence type="inferred from homology"/>
<protein>
    <recommendedName>
        <fullName evidence="4">40S ribosomal protein S6</fullName>
    </recommendedName>
</protein>
<dbReference type="OrthoDB" id="10260596at2759"/>
<evidence type="ECO:0000256" key="5">
    <source>
        <dbReference type="SAM" id="MobiDB-lite"/>
    </source>
</evidence>
<comment type="similarity">
    <text evidence="1 4">Belongs to the eukaryotic ribosomal protein eS6 family.</text>
</comment>
<dbReference type="FunCoup" id="A0A5J5F5B5">
    <property type="interactions" value="1144"/>
</dbReference>
<dbReference type="EMBL" id="VXIS01000034">
    <property type="protein sequence ID" value="KAA8911560.1"/>
    <property type="molecule type" value="Genomic_DNA"/>
</dbReference>
<name>A0A5J5F5B5_9PEZI</name>
<dbReference type="InterPro" id="IPR001377">
    <property type="entry name" value="Ribosomal_eS6"/>
</dbReference>
<evidence type="ECO:0000256" key="1">
    <source>
        <dbReference type="ARBA" id="ARBA00009312"/>
    </source>
</evidence>
<keyword evidence="7" id="KW-1185">Reference proteome</keyword>
<dbReference type="InterPro" id="IPR018282">
    <property type="entry name" value="Ribosomal_eS6_CS"/>
</dbReference>
<dbReference type="PANTHER" id="PTHR11502">
    <property type="entry name" value="40S RIBOSOMAL PROTEIN S6"/>
    <property type="match status" value="1"/>
</dbReference>